<feature type="region of interest" description="Disordered" evidence="1">
    <location>
        <begin position="1"/>
        <end position="31"/>
    </location>
</feature>
<feature type="transmembrane region" description="Helical" evidence="2">
    <location>
        <begin position="497"/>
        <end position="520"/>
    </location>
</feature>
<feature type="compositionally biased region" description="Acidic residues" evidence="1">
    <location>
        <begin position="725"/>
        <end position="756"/>
    </location>
</feature>
<feature type="transmembrane region" description="Helical" evidence="2">
    <location>
        <begin position="354"/>
        <end position="375"/>
    </location>
</feature>
<organism evidence="4 5">
    <name type="scientific">Bogoriella caseilytica</name>
    <dbReference type="NCBI Taxonomy" id="56055"/>
    <lineage>
        <taxon>Bacteria</taxon>
        <taxon>Bacillati</taxon>
        <taxon>Actinomycetota</taxon>
        <taxon>Actinomycetes</taxon>
        <taxon>Micrococcales</taxon>
        <taxon>Bogoriellaceae</taxon>
        <taxon>Bogoriella</taxon>
    </lineage>
</organism>
<feature type="transmembrane region" description="Helical" evidence="2">
    <location>
        <begin position="532"/>
        <end position="558"/>
    </location>
</feature>
<feature type="transmembrane region" description="Helical" evidence="2">
    <location>
        <begin position="180"/>
        <end position="197"/>
    </location>
</feature>
<feature type="compositionally biased region" description="Polar residues" evidence="1">
    <location>
        <begin position="13"/>
        <end position="22"/>
    </location>
</feature>
<evidence type="ECO:0000256" key="2">
    <source>
        <dbReference type="SAM" id="Phobius"/>
    </source>
</evidence>
<feature type="transmembrane region" description="Helical" evidence="2">
    <location>
        <begin position="50"/>
        <end position="71"/>
    </location>
</feature>
<dbReference type="InterPro" id="IPR010656">
    <property type="entry name" value="DctM"/>
</dbReference>
<feature type="domain" description="TRAP C4-dicarboxylate transport system permease DctM subunit" evidence="3">
    <location>
        <begin position="167"/>
        <end position="645"/>
    </location>
</feature>
<keyword evidence="2" id="KW-0472">Membrane</keyword>
<dbReference type="InterPro" id="IPR011853">
    <property type="entry name" value="TRAP_DctM-Dct_fused"/>
</dbReference>
<feature type="transmembrane region" description="Helical" evidence="2">
    <location>
        <begin position="396"/>
        <end position="416"/>
    </location>
</feature>
<feature type="transmembrane region" description="Helical" evidence="2">
    <location>
        <begin position="154"/>
        <end position="173"/>
    </location>
</feature>
<feature type="transmembrane region" description="Helical" evidence="2">
    <location>
        <begin position="679"/>
        <end position="708"/>
    </location>
</feature>
<feature type="transmembrane region" description="Helical" evidence="2">
    <location>
        <begin position="228"/>
        <end position="250"/>
    </location>
</feature>
<dbReference type="PANTHER" id="PTHR43849">
    <property type="entry name" value="BLL3936 PROTEIN"/>
    <property type="match status" value="1"/>
</dbReference>
<keyword evidence="2" id="KW-0812">Transmembrane</keyword>
<feature type="region of interest" description="Disordered" evidence="1">
    <location>
        <begin position="721"/>
        <end position="766"/>
    </location>
</feature>
<feature type="transmembrane region" description="Helical" evidence="2">
    <location>
        <begin position="77"/>
        <end position="96"/>
    </location>
</feature>
<reference evidence="4 5" key="1">
    <citation type="submission" date="2018-11" db="EMBL/GenBank/DDBJ databases">
        <title>Sequencing the genomes of 1000 actinobacteria strains.</title>
        <authorList>
            <person name="Klenk H.-P."/>
        </authorList>
    </citation>
    <scope>NUCLEOTIDE SEQUENCE [LARGE SCALE GENOMIC DNA]</scope>
    <source>
        <strain evidence="4 5">DSM 11294</strain>
    </source>
</reference>
<evidence type="ECO:0000313" key="5">
    <source>
        <dbReference type="Proteomes" id="UP000280668"/>
    </source>
</evidence>
<keyword evidence="5" id="KW-1185">Reference proteome</keyword>
<feature type="transmembrane region" description="Helical" evidence="2">
    <location>
        <begin position="470"/>
        <end position="491"/>
    </location>
</feature>
<evidence type="ECO:0000259" key="3">
    <source>
        <dbReference type="Pfam" id="PF06808"/>
    </source>
</evidence>
<dbReference type="PANTHER" id="PTHR43849:SF2">
    <property type="entry name" value="BLL3936 PROTEIN"/>
    <property type="match status" value="1"/>
</dbReference>
<feature type="transmembrane region" description="Helical" evidence="2">
    <location>
        <begin position="422"/>
        <end position="440"/>
    </location>
</feature>
<feature type="transmembrane region" description="Helical" evidence="2">
    <location>
        <begin position="615"/>
        <end position="637"/>
    </location>
</feature>
<proteinExistence type="predicted"/>
<evidence type="ECO:0000313" key="4">
    <source>
        <dbReference type="EMBL" id="ROR74065.1"/>
    </source>
</evidence>
<dbReference type="EMBL" id="RKHK01000001">
    <property type="protein sequence ID" value="ROR74065.1"/>
    <property type="molecule type" value="Genomic_DNA"/>
</dbReference>
<evidence type="ECO:0000256" key="1">
    <source>
        <dbReference type="SAM" id="MobiDB-lite"/>
    </source>
</evidence>
<feature type="transmembrane region" description="Helical" evidence="2">
    <location>
        <begin position="578"/>
        <end position="603"/>
    </location>
</feature>
<comment type="caution">
    <text evidence="4">The sequence shown here is derived from an EMBL/GenBank/DDBJ whole genome shotgun (WGS) entry which is preliminary data.</text>
</comment>
<dbReference type="NCBIfam" id="TIGR02123">
    <property type="entry name" value="TRAP_fused"/>
    <property type="match status" value="1"/>
</dbReference>
<name>A0A3N2BFR4_9MICO</name>
<sequence length="766" mass="80079">MTAAAAAADQPRASVSDQTPTPGASAEDEQADELLREHDISSRYRTDLGWWGWLIGALAVAFTLYHLYAAFYRPYNVWMHASLHVAGGTSLIFLLYPASKRLLRLGGGSSALNALTGRHRGVAWYDVVLAAAAIGCNLYIFFNYQYLVSPRVNLVGHETLDIVVATVGLLLVLEATRRCVGLPIVIVAGVAIAYALFGDRITASGWGHRGQDWSELVGNMFLSSGGGIFGTPIQVSSTFIFLFLFFAVVLMRTNIGQFFNDLAFRAAGRFAGGPAKAAVAASGLQGMISGSSVANTVASGSFTIPIMKKAGFKPHIAAATEATASTGGQMMPPIMGAAAFIMAQNITDIDYNDLIIIAIIPSGLYFLGAFLSVHFEAKRNRLKGLAGSELPSYKSLFLRIDMLLPLVVIIGSLLSGTSAMRAALFGIGTALGLSLVRAIITQFLMPRLIAHRGVEVSDAAIEAGTRTKPVGTLTLVVGLVQVVVAMLVGGARTALPVIAACATAGIVAGTVTTTGLGGQLGRGLVDLAGGNFILVLFFVMIACIVLGMGLPTTANYVVTATVAAPILYQNFDVPLVAAHLFVFFFGILADITPPVCLAAYAGAGIARANPLRAGVAALRIAVAGFLIPYVFVLQPALLLEGSITELFEALTTVIVGMIALASGLAGHLLIRANVLERVLLIAGGLALIYPELVISVAGMVAMALAVVLQLLRWRAGRGIGTSGEADADSPDLDTPEGGGSDEEVPDENDWDEDFPDDVVAGATADR</sequence>
<keyword evidence="2" id="KW-1133">Transmembrane helix</keyword>
<dbReference type="Pfam" id="PF06808">
    <property type="entry name" value="DctM"/>
    <property type="match status" value="1"/>
</dbReference>
<accession>A0A3N2BFR4</accession>
<gene>
    <name evidence="4" type="ORF">EDD31_2462</name>
</gene>
<protein>
    <submittedName>
        <fullName evidence="4">TRAP transporter 4TM/12TM fusion protein</fullName>
    </submittedName>
</protein>
<dbReference type="AlphaFoldDB" id="A0A3N2BFR4"/>
<dbReference type="Proteomes" id="UP000280668">
    <property type="component" value="Unassembled WGS sequence"/>
</dbReference>
<feature type="transmembrane region" description="Helical" evidence="2">
    <location>
        <begin position="649"/>
        <end position="670"/>
    </location>
</feature>
<feature type="transmembrane region" description="Helical" evidence="2">
    <location>
        <begin position="122"/>
        <end position="142"/>
    </location>
</feature>